<dbReference type="RefSeq" id="XP_030833222.1">
    <property type="nucleotide sequence ID" value="XM_030977362.1"/>
</dbReference>
<reference evidence="2" key="2">
    <citation type="submission" date="2021-01" db="UniProtKB">
        <authorList>
            <consortium name="EnsemblMetazoa"/>
        </authorList>
    </citation>
    <scope>IDENTIFICATION</scope>
</reference>
<dbReference type="InParanoid" id="A0A7M7NBG2"/>
<feature type="compositionally biased region" description="Basic and acidic residues" evidence="1">
    <location>
        <begin position="1"/>
        <end position="14"/>
    </location>
</feature>
<dbReference type="Proteomes" id="UP000007110">
    <property type="component" value="Unassembled WGS sequence"/>
</dbReference>
<keyword evidence="3" id="KW-1185">Reference proteome</keyword>
<name>A0A7M7NBG2_STRPU</name>
<dbReference type="EnsemblMetazoa" id="XM_030977362">
    <property type="protein sequence ID" value="XP_030833222"/>
    <property type="gene ID" value="LOC577181"/>
</dbReference>
<feature type="region of interest" description="Disordered" evidence="1">
    <location>
        <begin position="1"/>
        <end position="41"/>
    </location>
</feature>
<dbReference type="AlphaFoldDB" id="A0A7M7NBG2"/>
<protein>
    <submittedName>
        <fullName evidence="2">Uncharacterized protein</fullName>
    </submittedName>
</protein>
<feature type="compositionally biased region" description="Basic and acidic residues" evidence="1">
    <location>
        <begin position="134"/>
        <end position="144"/>
    </location>
</feature>
<proteinExistence type="predicted"/>
<feature type="compositionally biased region" description="Polar residues" evidence="1">
    <location>
        <begin position="27"/>
        <end position="36"/>
    </location>
</feature>
<evidence type="ECO:0000313" key="2">
    <source>
        <dbReference type="EnsemblMetazoa" id="XP_030833222"/>
    </source>
</evidence>
<dbReference type="KEGG" id="spu:577181"/>
<feature type="region of interest" description="Disordered" evidence="1">
    <location>
        <begin position="92"/>
        <end position="215"/>
    </location>
</feature>
<dbReference type="OMA" id="FFVRVLK"/>
<evidence type="ECO:0000256" key="1">
    <source>
        <dbReference type="SAM" id="MobiDB-lite"/>
    </source>
</evidence>
<evidence type="ECO:0000313" key="3">
    <source>
        <dbReference type="Proteomes" id="UP000007110"/>
    </source>
</evidence>
<feature type="compositionally biased region" description="Basic and acidic residues" evidence="1">
    <location>
        <begin position="153"/>
        <end position="162"/>
    </location>
</feature>
<feature type="compositionally biased region" description="Basic and acidic residues" evidence="1">
    <location>
        <begin position="199"/>
        <end position="214"/>
    </location>
</feature>
<reference evidence="3" key="1">
    <citation type="submission" date="2015-02" db="EMBL/GenBank/DDBJ databases">
        <title>Genome sequencing for Strongylocentrotus purpuratus.</title>
        <authorList>
            <person name="Murali S."/>
            <person name="Liu Y."/>
            <person name="Vee V."/>
            <person name="English A."/>
            <person name="Wang M."/>
            <person name="Skinner E."/>
            <person name="Han Y."/>
            <person name="Muzny D.M."/>
            <person name="Worley K.C."/>
            <person name="Gibbs R.A."/>
        </authorList>
    </citation>
    <scope>NUCLEOTIDE SEQUENCE</scope>
</reference>
<sequence>MGEKLDDSHQSANDDEKDVDELAASPNALNDSSSGQDDGILNASDRRMISAQHNLKPDGFFVRVLKVIFYIPMKILSVFGISLWQNNLQVSGNSKIDKSPLRPASTSPQKRKREDLDGSPTLLDDSDDAEEEEGKNKDMVKVIDEAVEGYESGEDKDFKPGDESSCSDEYTEGDTETDLSKLSNEDVSEPRPSLYRNITEIDKDDNKNNKEKTQIPDVVTMPTKCIDEPVPKTELQTPATVGVMG</sequence>
<feature type="compositionally biased region" description="Acidic residues" evidence="1">
    <location>
        <begin position="124"/>
        <end position="133"/>
    </location>
</feature>
<accession>A0A7M7NBG2</accession>
<organism evidence="2 3">
    <name type="scientific">Strongylocentrotus purpuratus</name>
    <name type="common">Purple sea urchin</name>
    <dbReference type="NCBI Taxonomy" id="7668"/>
    <lineage>
        <taxon>Eukaryota</taxon>
        <taxon>Metazoa</taxon>
        <taxon>Echinodermata</taxon>
        <taxon>Eleutherozoa</taxon>
        <taxon>Echinozoa</taxon>
        <taxon>Echinoidea</taxon>
        <taxon>Euechinoidea</taxon>
        <taxon>Echinacea</taxon>
        <taxon>Camarodonta</taxon>
        <taxon>Echinidea</taxon>
        <taxon>Strongylocentrotidae</taxon>
        <taxon>Strongylocentrotus</taxon>
    </lineage>
</organism>
<dbReference type="OrthoDB" id="10379205at2759"/>
<feature type="compositionally biased region" description="Acidic residues" evidence="1">
    <location>
        <begin position="165"/>
        <end position="177"/>
    </location>
</feature>
<dbReference type="GeneID" id="577181"/>